<accession>A0A7W6G6C0</accession>
<keyword evidence="3" id="KW-0902">Two-component regulatory system</keyword>
<sequence>MAVETPPSHGENLSDVSFTSGLHGLIGASPAMREVYSQIKYLAASRANIFISGETGTGKEACAEAIHRASPRSAAPFVTVSCNAMPPELIERRIFGDPSESAPTAPPCALRAADRGTLFLDEVSVLPLPLQGRLLRFLQSGMAGRTLVDVRLICSSSRPMLSELASGKFREDLYYRLAVVPLELPPLRERGGDIEALAQSFLRRFAREQGKKFDPLGPDHIAALEAYAWPGNLQELQNVIRRAVLLFDGPDLPLRALPAVPPAPLGQTPQTVEAPAQRPASTETSHEALFEALAGLTLDQIERLAIEGAIQAAHGSLPGAARILGVSPSTLYRKRERWNDAQRSA</sequence>
<dbReference type="InterPro" id="IPR002078">
    <property type="entry name" value="Sigma_54_int"/>
</dbReference>
<proteinExistence type="predicted"/>
<keyword evidence="5" id="KW-0238">DNA-binding</keyword>
<dbReference type="PROSITE" id="PS50045">
    <property type="entry name" value="SIGMA54_INTERACT_4"/>
    <property type="match status" value="1"/>
</dbReference>
<dbReference type="GO" id="GO:0006355">
    <property type="term" value="P:regulation of DNA-templated transcription"/>
    <property type="evidence" value="ECO:0007669"/>
    <property type="project" value="InterPro"/>
</dbReference>
<keyword evidence="2" id="KW-0067">ATP-binding</keyword>
<dbReference type="Proteomes" id="UP000548867">
    <property type="component" value="Unassembled WGS sequence"/>
</dbReference>
<dbReference type="InterPro" id="IPR002197">
    <property type="entry name" value="HTH_Fis"/>
</dbReference>
<comment type="caution">
    <text evidence="9">The sequence shown here is derived from an EMBL/GenBank/DDBJ whole genome shotgun (WGS) entry which is preliminary data.</text>
</comment>
<name>A0A7W6G6C0_9SPHN</name>
<dbReference type="RefSeq" id="WP_183624879.1">
    <property type="nucleotide sequence ID" value="NZ_JACIDX010000006.1"/>
</dbReference>
<keyword evidence="6" id="KW-0804">Transcription</keyword>
<keyword evidence="4" id="KW-0805">Transcription regulation</keyword>
<dbReference type="InterPro" id="IPR027417">
    <property type="entry name" value="P-loop_NTPase"/>
</dbReference>
<keyword evidence="1" id="KW-0547">Nucleotide-binding</keyword>
<evidence type="ECO:0000313" key="9">
    <source>
        <dbReference type="EMBL" id="MBB3954970.1"/>
    </source>
</evidence>
<evidence type="ECO:0000256" key="6">
    <source>
        <dbReference type="ARBA" id="ARBA00023163"/>
    </source>
</evidence>
<organism evidence="9 10">
    <name type="scientific">Novosphingobium sediminicola</name>
    <dbReference type="NCBI Taxonomy" id="563162"/>
    <lineage>
        <taxon>Bacteria</taxon>
        <taxon>Pseudomonadati</taxon>
        <taxon>Pseudomonadota</taxon>
        <taxon>Alphaproteobacteria</taxon>
        <taxon>Sphingomonadales</taxon>
        <taxon>Sphingomonadaceae</taxon>
        <taxon>Novosphingobium</taxon>
    </lineage>
</organism>
<gene>
    <name evidence="9" type="ORF">GGR38_001919</name>
</gene>
<evidence type="ECO:0000256" key="1">
    <source>
        <dbReference type="ARBA" id="ARBA00022741"/>
    </source>
</evidence>
<dbReference type="GO" id="GO:0000160">
    <property type="term" value="P:phosphorelay signal transduction system"/>
    <property type="evidence" value="ECO:0007669"/>
    <property type="project" value="UniProtKB-KW"/>
</dbReference>
<dbReference type="SUPFAM" id="SSF52540">
    <property type="entry name" value="P-loop containing nucleoside triphosphate hydrolases"/>
    <property type="match status" value="1"/>
</dbReference>
<evidence type="ECO:0000313" key="10">
    <source>
        <dbReference type="Proteomes" id="UP000548867"/>
    </source>
</evidence>
<dbReference type="InterPro" id="IPR009057">
    <property type="entry name" value="Homeodomain-like_sf"/>
</dbReference>
<evidence type="ECO:0000256" key="7">
    <source>
        <dbReference type="SAM" id="MobiDB-lite"/>
    </source>
</evidence>
<dbReference type="AlphaFoldDB" id="A0A7W6G6C0"/>
<evidence type="ECO:0000256" key="2">
    <source>
        <dbReference type="ARBA" id="ARBA00022840"/>
    </source>
</evidence>
<dbReference type="EMBL" id="JACIDX010000006">
    <property type="protein sequence ID" value="MBB3954970.1"/>
    <property type="molecule type" value="Genomic_DNA"/>
</dbReference>
<dbReference type="Pfam" id="PF00158">
    <property type="entry name" value="Sigma54_activat"/>
    <property type="match status" value="1"/>
</dbReference>
<dbReference type="PANTHER" id="PTHR32071:SF117">
    <property type="entry name" value="PTS-DEPENDENT DIHYDROXYACETONE KINASE OPERON REGULATORY PROTEIN-RELATED"/>
    <property type="match status" value="1"/>
</dbReference>
<dbReference type="Pfam" id="PF25601">
    <property type="entry name" value="AAA_lid_14"/>
    <property type="match status" value="1"/>
</dbReference>
<protein>
    <submittedName>
        <fullName evidence="9">Two-component system repressor protein LuxO</fullName>
    </submittedName>
</protein>
<feature type="region of interest" description="Disordered" evidence="7">
    <location>
        <begin position="261"/>
        <end position="281"/>
    </location>
</feature>
<dbReference type="Gene3D" id="1.10.8.60">
    <property type="match status" value="1"/>
</dbReference>
<evidence type="ECO:0000256" key="3">
    <source>
        <dbReference type="ARBA" id="ARBA00023012"/>
    </source>
</evidence>
<dbReference type="SMART" id="SM00382">
    <property type="entry name" value="AAA"/>
    <property type="match status" value="1"/>
</dbReference>
<evidence type="ECO:0000259" key="8">
    <source>
        <dbReference type="PROSITE" id="PS50045"/>
    </source>
</evidence>
<dbReference type="CDD" id="cd00009">
    <property type="entry name" value="AAA"/>
    <property type="match status" value="1"/>
</dbReference>
<dbReference type="InterPro" id="IPR058031">
    <property type="entry name" value="AAA_lid_NorR"/>
</dbReference>
<keyword evidence="10" id="KW-1185">Reference proteome</keyword>
<dbReference type="GO" id="GO:0043565">
    <property type="term" value="F:sequence-specific DNA binding"/>
    <property type="evidence" value="ECO:0007669"/>
    <property type="project" value="InterPro"/>
</dbReference>
<dbReference type="GO" id="GO:0005524">
    <property type="term" value="F:ATP binding"/>
    <property type="evidence" value="ECO:0007669"/>
    <property type="project" value="UniProtKB-KW"/>
</dbReference>
<dbReference type="SUPFAM" id="SSF46689">
    <property type="entry name" value="Homeodomain-like"/>
    <property type="match status" value="1"/>
</dbReference>
<dbReference type="InterPro" id="IPR003593">
    <property type="entry name" value="AAA+_ATPase"/>
</dbReference>
<dbReference type="PANTHER" id="PTHR32071">
    <property type="entry name" value="TRANSCRIPTIONAL REGULATORY PROTEIN"/>
    <property type="match status" value="1"/>
</dbReference>
<dbReference type="Gene3D" id="3.40.50.300">
    <property type="entry name" value="P-loop containing nucleotide triphosphate hydrolases"/>
    <property type="match status" value="1"/>
</dbReference>
<evidence type="ECO:0000256" key="4">
    <source>
        <dbReference type="ARBA" id="ARBA00023015"/>
    </source>
</evidence>
<feature type="domain" description="Sigma-54 factor interaction" evidence="8">
    <location>
        <begin position="25"/>
        <end position="245"/>
    </location>
</feature>
<dbReference type="Gene3D" id="1.10.10.60">
    <property type="entry name" value="Homeodomain-like"/>
    <property type="match status" value="1"/>
</dbReference>
<dbReference type="Pfam" id="PF02954">
    <property type="entry name" value="HTH_8"/>
    <property type="match status" value="1"/>
</dbReference>
<evidence type="ECO:0000256" key="5">
    <source>
        <dbReference type="ARBA" id="ARBA00023125"/>
    </source>
</evidence>
<reference evidence="9 10" key="1">
    <citation type="submission" date="2020-08" db="EMBL/GenBank/DDBJ databases">
        <title>Genomic Encyclopedia of Type Strains, Phase IV (KMG-IV): sequencing the most valuable type-strain genomes for metagenomic binning, comparative biology and taxonomic classification.</title>
        <authorList>
            <person name="Goeker M."/>
        </authorList>
    </citation>
    <scope>NUCLEOTIDE SEQUENCE [LARGE SCALE GENOMIC DNA]</scope>
    <source>
        <strain evidence="9 10">DSM 27057</strain>
    </source>
</reference>